<feature type="signal peptide" evidence="13">
    <location>
        <begin position="1"/>
        <end position="26"/>
    </location>
</feature>
<dbReference type="Gene3D" id="2.170.130.10">
    <property type="entry name" value="TonB-dependent receptor, plug domain"/>
    <property type="match status" value="1"/>
</dbReference>
<dbReference type="Gene3D" id="2.40.170.20">
    <property type="entry name" value="TonB-dependent receptor, beta-barrel domain"/>
    <property type="match status" value="1"/>
</dbReference>
<gene>
    <name evidence="16" type="ORF">NQT62_01775</name>
</gene>
<feature type="region of interest" description="Disordered" evidence="12">
    <location>
        <begin position="469"/>
        <end position="490"/>
    </location>
</feature>
<dbReference type="PANTHER" id="PTHR30069">
    <property type="entry name" value="TONB-DEPENDENT OUTER MEMBRANE RECEPTOR"/>
    <property type="match status" value="1"/>
</dbReference>
<proteinExistence type="inferred from homology"/>
<dbReference type="InterPro" id="IPR039426">
    <property type="entry name" value="TonB-dep_rcpt-like"/>
</dbReference>
<comment type="subcellular location">
    <subcellularLocation>
        <location evidence="1 10">Cell outer membrane</location>
        <topology evidence="1 10">Multi-pass membrane protein</topology>
    </subcellularLocation>
</comment>
<evidence type="ECO:0000256" key="2">
    <source>
        <dbReference type="ARBA" id="ARBA00009810"/>
    </source>
</evidence>
<evidence type="ECO:0000313" key="17">
    <source>
        <dbReference type="Proteomes" id="UP001204142"/>
    </source>
</evidence>
<keyword evidence="9 10" id="KW-0998">Cell outer membrane</keyword>
<dbReference type="InterPro" id="IPR036942">
    <property type="entry name" value="Beta-barrel_TonB_sf"/>
</dbReference>
<evidence type="ECO:0000313" key="16">
    <source>
        <dbReference type="EMBL" id="MCQ8895164.1"/>
    </source>
</evidence>
<evidence type="ECO:0000256" key="1">
    <source>
        <dbReference type="ARBA" id="ARBA00004571"/>
    </source>
</evidence>
<keyword evidence="6 11" id="KW-0798">TonB box</keyword>
<evidence type="ECO:0000256" key="3">
    <source>
        <dbReference type="ARBA" id="ARBA00022448"/>
    </source>
</evidence>
<evidence type="ECO:0000256" key="12">
    <source>
        <dbReference type="SAM" id="MobiDB-lite"/>
    </source>
</evidence>
<comment type="similarity">
    <text evidence="2 10 11">Belongs to the TonB-dependent receptor family.</text>
</comment>
<comment type="caution">
    <text evidence="16">The sequence shown here is derived from an EMBL/GenBank/DDBJ whole genome shotgun (WGS) entry which is preliminary data.</text>
</comment>
<dbReference type="PANTHER" id="PTHR30069:SF27">
    <property type="entry name" value="BLL4766 PROTEIN"/>
    <property type="match status" value="1"/>
</dbReference>
<dbReference type="InterPro" id="IPR037066">
    <property type="entry name" value="Plug_dom_sf"/>
</dbReference>
<dbReference type="Proteomes" id="UP001204142">
    <property type="component" value="Unassembled WGS sequence"/>
</dbReference>
<keyword evidence="4 10" id="KW-1134">Transmembrane beta strand</keyword>
<dbReference type="InterPro" id="IPR012910">
    <property type="entry name" value="Plug_dom"/>
</dbReference>
<evidence type="ECO:0000256" key="6">
    <source>
        <dbReference type="ARBA" id="ARBA00023077"/>
    </source>
</evidence>
<evidence type="ECO:0000256" key="7">
    <source>
        <dbReference type="ARBA" id="ARBA00023136"/>
    </source>
</evidence>
<feature type="chain" id="PRO_5047175460" evidence="13">
    <location>
        <begin position="27"/>
        <end position="687"/>
    </location>
</feature>
<evidence type="ECO:0000259" key="15">
    <source>
        <dbReference type="Pfam" id="PF07715"/>
    </source>
</evidence>
<organism evidence="16 17">
    <name type="scientific">Limnobacter humi</name>
    <dbReference type="NCBI Taxonomy" id="1778671"/>
    <lineage>
        <taxon>Bacteria</taxon>
        <taxon>Pseudomonadati</taxon>
        <taxon>Pseudomonadota</taxon>
        <taxon>Betaproteobacteria</taxon>
        <taxon>Burkholderiales</taxon>
        <taxon>Burkholderiaceae</taxon>
        <taxon>Limnobacter</taxon>
    </lineage>
</organism>
<evidence type="ECO:0000256" key="11">
    <source>
        <dbReference type="RuleBase" id="RU003357"/>
    </source>
</evidence>
<keyword evidence="7 10" id="KW-0472">Membrane</keyword>
<evidence type="ECO:0000256" key="13">
    <source>
        <dbReference type="SAM" id="SignalP"/>
    </source>
</evidence>
<dbReference type="EMBL" id="JANIGO010000001">
    <property type="protein sequence ID" value="MCQ8895164.1"/>
    <property type="molecule type" value="Genomic_DNA"/>
</dbReference>
<feature type="domain" description="TonB-dependent receptor-like beta-barrel" evidence="14">
    <location>
        <begin position="259"/>
        <end position="646"/>
    </location>
</feature>
<keyword evidence="13" id="KW-0732">Signal</keyword>
<accession>A0ABT1WFF4</accession>
<feature type="domain" description="TonB-dependent receptor plug" evidence="15">
    <location>
        <begin position="67"/>
        <end position="177"/>
    </location>
</feature>
<protein>
    <submittedName>
        <fullName evidence="16">TonB-dependent receptor</fullName>
    </submittedName>
</protein>
<keyword evidence="5 10" id="KW-0812">Transmembrane</keyword>
<dbReference type="SUPFAM" id="SSF56935">
    <property type="entry name" value="Porins"/>
    <property type="match status" value="1"/>
</dbReference>
<evidence type="ECO:0000259" key="14">
    <source>
        <dbReference type="Pfam" id="PF00593"/>
    </source>
</evidence>
<dbReference type="Pfam" id="PF00593">
    <property type="entry name" value="TonB_dep_Rec_b-barrel"/>
    <property type="match status" value="1"/>
</dbReference>
<evidence type="ECO:0000256" key="8">
    <source>
        <dbReference type="ARBA" id="ARBA00023170"/>
    </source>
</evidence>
<keyword evidence="17" id="KW-1185">Reference proteome</keyword>
<name>A0ABT1WFF4_9BURK</name>
<evidence type="ECO:0000256" key="9">
    <source>
        <dbReference type="ARBA" id="ARBA00023237"/>
    </source>
</evidence>
<reference evidence="16 17" key="1">
    <citation type="submission" date="2022-07" db="EMBL/GenBank/DDBJ databases">
        <authorList>
            <person name="Xamxidin M."/>
            <person name="Wu M."/>
        </authorList>
    </citation>
    <scope>NUCLEOTIDE SEQUENCE [LARGE SCALE GENOMIC DNA]</scope>
    <source>
        <strain evidence="16 17">NBRC 111650</strain>
    </source>
</reference>
<keyword evidence="8 16" id="KW-0675">Receptor</keyword>
<sequence length="687" mass="74577">MVLTTSCTVGAALIPTAMNKTLIALACAAACNSAWSEQASQPIELAASNSRDLPAVTVESSRLIDNKTDAPPSATLITQEDIRNSGYTSIAEVVQKLGFVNTRPGLVGQRDATFDLRGFGGSDAYTNVAIIVDGIRYSEKELATARISSIPVSSIEKIEIVRGGASVAYGDGASGGVIRITTTQPKGDMPLSGNASVSVGSYSTLETTVGLRGGANGFGLSVDATKSDTNGYRAQSAEDFGSAAATLTWSGQSIYTGVRVGTEGSDAQLSGALSPAEFKQNPRQAVPTVSNQGDYSFFKRDVVSAFLRTKGLDMDYGLDVSHREQRRSFKNGNPTGQRETVQDQISGFVSDSAVLHGMNHLWTVGVSSERADLDAKSQFSFGNFAARGLQSSYAAYVTDDVTVNDTLRVNAGYRLERFNQYRYDTGPFAPTEQSTQRNLNLEAVELGFSKVLTDDYTAFGKINRGYRVPNIDENDPASRPPSNTFLNPQRSKEVEVGARRRVGQQEQVVRLFKIWLDDEIANVNFSNVNLDKTQRHGIELEHQAPLFDQTSLRAAYTYTDSEFRSGNLAGTRVPLVPAHRVLLSVNQTLTQKLNAELLLQAQSDQRLGGDVGGPQENGKVPGYAVADFNLRYQLDKVKLVFSVNNLFDRDYYSQGYYNAFAVFSGRDPVGVYPDFGRNVRLTAQFDF</sequence>
<evidence type="ECO:0000256" key="5">
    <source>
        <dbReference type="ARBA" id="ARBA00022692"/>
    </source>
</evidence>
<feature type="compositionally biased region" description="Polar residues" evidence="12">
    <location>
        <begin position="480"/>
        <end position="489"/>
    </location>
</feature>
<evidence type="ECO:0000256" key="4">
    <source>
        <dbReference type="ARBA" id="ARBA00022452"/>
    </source>
</evidence>
<keyword evidence="3 10" id="KW-0813">Transport</keyword>
<dbReference type="CDD" id="cd01347">
    <property type="entry name" value="ligand_gated_channel"/>
    <property type="match status" value="1"/>
</dbReference>
<dbReference type="RefSeq" id="WP_256762837.1">
    <property type="nucleotide sequence ID" value="NZ_JANIGO010000001.1"/>
</dbReference>
<dbReference type="Pfam" id="PF07715">
    <property type="entry name" value="Plug"/>
    <property type="match status" value="1"/>
</dbReference>
<dbReference type="PROSITE" id="PS52016">
    <property type="entry name" value="TONB_DEPENDENT_REC_3"/>
    <property type="match status" value="1"/>
</dbReference>
<evidence type="ECO:0000256" key="10">
    <source>
        <dbReference type="PROSITE-ProRule" id="PRU01360"/>
    </source>
</evidence>
<dbReference type="InterPro" id="IPR000531">
    <property type="entry name" value="Beta-barrel_TonB"/>
</dbReference>